<feature type="region of interest" description="Disordered" evidence="1">
    <location>
        <begin position="352"/>
        <end position="393"/>
    </location>
</feature>
<dbReference type="Proteomes" id="UP000825009">
    <property type="component" value="Chromosome"/>
</dbReference>
<gene>
    <name evidence="3" type="ORF">KYE46_13375</name>
</gene>
<evidence type="ECO:0000259" key="2">
    <source>
        <dbReference type="PROSITE" id="PS51746"/>
    </source>
</evidence>
<feature type="compositionally biased region" description="Pro residues" evidence="1">
    <location>
        <begin position="353"/>
        <end position="373"/>
    </location>
</feature>
<dbReference type="AlphaFoldDB" id="A0A8F6Y9V0"/>
<dbReference type="SMART" id="SM00331">
    <property type="entry name" value="PP2C_SIG"/>
    <property type="match status" value="1"/>
</dbReference>
<keyword evidence="4" id="KW-1185">Reference proteome</keyword>
<dbReference type="RefSeq" id="WP_219001113.1">
    <property type="nucleotide sequence ID" value="NZ_CP079194.1"/>
</dbReference>
<dbReference type="EMBL" id="CP079194">
    <property type="protein sequence ID" value="QXT38918.1"/>
    <property type="molecule type" value="Genomic_DNA"/>
</dbReference>
<dbReference type="SMART" id="SM00332">
    <property type="entry name" value="PP2Cc"/>
    <property type="match status" value="1"/>
</dbReference>
<dbReference type="InterPro" id="IPR001932">
    <property type="entry name" value="PPM-type_phosphatase-like_dom"/>
</dbReference>
<dbReference type="PROSITE" id="PS51746">
    <property type="entry name" value="PPM_2"/>
    <property type="match status" value="1"/>
</dbReference>
<sequence length="511" mass="51564">MSPTGYDVATALWQGARPYQEDTLLADFHGGMDRGFAVLADGMGGHAAGDLASRLAVIDAASHLKFLIHDGPALEKTLHAELTSAIETANEVLRDRAADDPRLKGMGTTFLATVIFEDRLYWASVGDSPLYLWRENGLRRLNADHSMAPVIDQMARAGEITEAEATAHPDRNALTSVLMGRPLKAMDVPETATVLDPGDVLVQASDGVQFLDDKKISAIIGKAVAAGESSAGIARALIAALQERDDPTQDNTAIMVLQLTHAAGAGGGAHAGAAASGVVASERAVGTAAATTPRAATPTDIPRPAGARRWPVPVALLSGAAAMAAVAFVAPGVFTPQDPARAPETLEIAAAPEPAPEPEPSPEAAPAPVPAPPAASLAPGTASSGGEGSAGSVGTGTFSAVEALTAAPAPVFDDSATAPTTAVPTARPAPPSAPVAEVADAVAAPVAVLPVKFAARAGSPSLVPQTDAPAVAPLREGISAPVAPLVPEAQPISEREQRLPSASDASRRSGG</sequence>
<accession>A0A8F6Y9V0</accession>
<evidence type="ECO:0000256" key="1">
    <source>
        <dbReference type="SAM" id="MobiDB-lite"/>
    </source>
</evidence>
<feature type="domain" description="PPM-type phosphatase" evidence="2">
    <location>
        <begin position="5"/>
        <end position="259"/>
    </location>
</feature>
<reference evidence="3 4" key="1">
    <citation type="submission" date="2021-07" db="EMBL/GenBank/DDBJ databases">
        <title>A novel Jannaschia species isolated from marine dinoflagellate Ceratoperidinium margalefii.</title>
        <authorList>
            <person name="Jiang Y."/>
            <person name="Li Z."/>
        </authorList>
    </citation>
    <scope>NUCLEOTIDE SEQUENCE [LARGE SCALE GENOMIC DNA]</scope>
    <source>
        <strain evidence="3 4">J12C1-MA-4</strain>
    </source>
</reference>
<feature type="region of interest" description="Disordered" evidence="1">
    <location>
        <begin position="482"/>
        <end position="511"/>
    </location>
</feature>
<feature type="compositionally biased region" description="Gly residues" evidence="1">
    <location>
        <begin position="383"/>
        <end position="393"/>
    </location>
</feature>
<dbReference type="CDD" id="cd00143">
    <property type="entry name" value="PP2Cc"/>
    <property type="match status" value="1"/>
</dbReference>
<evidence type="ECO:0000313" key="3">
    <source>
        <dbReference type="EMBL" id="QXT38918.1"/>
    </source>
</evidence>
<name>A0A8F6Y9V0_9RHOB</name>
<organism evidence="3 4">
    <name type="scientific">Gymnodinialimonas ceratoperidinii</name>
    <dbReference type="NCBI Taxonomy" id="2856823"/>
    <lineage>
        <taxon>Bacteria</taxon>
        <taxon>Pseudomonadati</taxon>
        <taxon>Pseudomonadota</taxon>
        <taxon>Alphaproteobacteria</taxon>
        <taxon>Rhodobacterales</taxon>
        <taxon>Paracoccaceae</taxon>
        <taxon>Gymnodinialimonas</taxon>
    </lineage>
</organism>
<dbReference type="KEGG" id="gce:KYE46_13375"/>
<evidence type="ECO:0000313" key="4">
    <source>
        <dbReference type="Proteomes" id="UP000825009"/>
    </source>
</evidence>
<proteinExistence type="predicted"/>
<dbReference type="Pfam" id="PF13672">
    <property type="entry name" value="PP2C_2"/>
    <property type="match status" value="1"/>
</dbReference>
<protein>
    <submittedName>
        <fullName evidence="3">Protein phosphatase 2C domain-containing protein</fullName>
    </submittedName>
</protein>